<dbReference type="Proteomes" id="UP000317316">
    <property type="component" value="Unassembled WGS sequence"/>
</dbReference>
<dbReference type="InterPro" id="IPR000182">
    <property type="entry name" value="GNAT_dom"/>
</dbReference>
<keyword evidence="2" id="KW-0012">Acyltransferase</keyword>
<dbReference type="Pfam" id="PF00583">
    <property type="entry name" value="Acetyltransf_1"/>
    <property type="match status" value="2"/>
</dbReference>
<feature type="domain" description="N-acetyltransferase" evidence="3">
    <location>
        <begin position="1"/>
        <end position="153"/>
    </location>
</feature>
<dbReference type="Gene3D" id="3.40.630.30">
    <property type="match status" value="2"/>
</dbReference>
<dbReference type="GO" id="GO:0016747">
    <property type="term" value="F:acyltransferase activity, transferring groups other than amino-acyl groups"/>
    <property type="evidence" value="ECO:0007669"/>
    <property type="project" value="InterPro"/>
</dbReference>
<dbReference type="AlphaFoldDB" id="A0A544TCE5"/>
<dbReference type="RefSeq" id="WP_142538046.1">
    <property type="nucleotide sequence ID" value="NZ_BMIE01000001.1"/>
</dbReference>
<dbReference type="InterPro" id="IPR016181">
    <property type="entry name" value="Acyl_CoA_acyltransferase"/>
</dbReference>
<evidence type="ECO:0000313" key="4">
    <source>
        <dbReference type="EMBL" id="TQR15066.1"/>
    </source>
</evidence>
<dbReference type="EMBL" id="VDGH01000003">
    <property type="protein sequence ID" value="TQR15066.1"/>
    <property type="molecule type" value="Genomic_DNA"/>
</dbReference>
<comment type="caution">
    <text evidence="4">The sequence shown here is derived from an EMBL/GenBank/DDBJ whole genome shotgun (WGS) entry which is preliminary data.</text>
</comment>
<feature type="domain" description="N-acetyltransferase" evidence="3">
    <location>
        <begin position="152"/>
        <end position="284"/>
    </location>
</feature>
<dbReference type="PANTHER" id="PTHR43420">
    <property type="entry name" value="ACETYLTRANSFERASE"/>
    <property type="match status" value="1"/>
</dbReference>
<dbReference type="SUPFAM" id="SSF55729">
    <property type="entry name" value="Acyl-CoA N-acyltransferases (Nat)"/>
    <property type="match status" value="1"/>
</dbReference>
<keyword evidence="5" id="KW-1185">Reference proteome</keyword>
<evidence type="ECO:0000256" key="2">
    <source>
        <dbReference type="ARBA" id="ARBA00023315"/>
    </source>
</evidence>
<gene>
    <name evidence="4" type="ORF">FG382_06260</name>
</gene>
<evidence type="ECO:0000259" key="3">
    <source>
        <dbReference type="PROSITE" id="PS51186"/>
    </source>
</evidence>
<organism evidence="4 5">
    <name type="scientific">Psychrobacillus lasiicapitis</name>
    <dbReference type="NCBI Taxonomy" id="1636719"/>
    <lineage>
        <taxon>Bacteria</taxon>
        <taxon>Bacillati</taxon>
        <taxon>Bacillota</taxon>
        <taxon>Bacilli</taxon>
        <taxon>Bacillales</taxon>
        <taxon>Bacillaceae</taxon>
        <taxon>Psychrobacillus</taxon>
    </lineage>
</organism>
<dbReference type="OrthoDB" id="7163760at2"/>
<evidence type="ECO:0000256" key="1">
    <source>
        <dbReference type="ARBA" id="ARBA00022679"/>
    </source>
</evidence>
<protein>
    <submittedName>
        <fullName evidence="4">GNAT family N-acetyltransferase</fullName>
    </submittedName>
</protein>
<proteinExistence type="predicted"/>
<reference evidence="4 5" key="1">
    <citation type="submission" date="2019-05" db="EMBL/GenBank/DDBJ databases">
        <title>Psychrobacillus vulpis sp. nov., a new species isolated from feces of a red fox that inhabits in The Tablas de Daimiel Natural Park, Albacete, Spain.</title>
        <authorList>
            <person name="Rodriguez M."/>
            <person name="Reina J.C."/>
            <person name="Bejar V."/>
            <person name="Llamas I."/>
        </authorList>
    </citation>
    <scope>NUCLEOTIDE SEQUENCE [LARGE SCALE GENOMIC DNA]</scope>
    <source>
        <strain evidence="4 5">NEAU-3TGS17</strain>
    </source>
</reference>
<dbReference type="PROSITE" id="PS51186">
    <property type="entry name" value="GNAT"/>
    <property type="match status" value="2"/>
</dbReference>
<accession>A0A544TCE5</accession>
<dbReference type="InterPro" id="IPR050680">
    <property type="entry name" value="YpeA/RimI_acetyltransf"/>
</dbReference>
<keyword evidence="1 4" id="KW-0808">Transferase</keyword>
<dbReference type="CDD" id="cd04301">
    <property type="entry name" value="NAT_SF"/>
    <property type="match status" value="1"/>
</dbReference>
<sequence>MDIFIMTVSIPLDSDTMQELKELLQEDTVNYASLLSVEELTDSHTKGFCVLAYDDESDKLVGVLTSIDRLETGDFEWSTVVSPSMRREGIGTGLVAELDRNLALRGATFDLALVPEDSQEAQEWLKKIDYIYDFTERTMVATAVETDMQSEVNIMPYTSEESEVMEVLISAFDDTLEEASNLIAFNTQTPNRELFIATLKNKVVGTFAIVWDQDKIWITGLGVHEQASGKGVATAILEWAKNEAKHAGKASIYLDVEIDNEKALTVYQKAGFETIRHTHYYKKG</sequence>
<evidence type="ECO:0000313" key="5">
    <source>
        <dbReference type="Proteomes" id="UP000317316"/>
    </source>
</evidence>
<name>A0A544TCE5_9BACI</name>